<dbReference type="WBParaSite" id="BXY_1652200.1">
    <property type="protein sequence ID" value="BXY_1652200.1"/>
    <property type="gene ID" value="BXY_1652200"/>
</dbReference>
<dbReference type="InterPro" id="IPR008011">
    <property type="entry name" value="Complex1_LYR_dom"/>
</dbReference>
<proteinExistence type="inferred from homology"/>
<dbReference type="InterPro" id="IPR045296">
    <property type="entry name" value="Complex1_LYR_ETFRF1_LYRM5"/>
</dbReference>
<organism evidence="5 7">
    <name type="scientific">Bursaphelenchus xylophilus</name>
    <name type="common">Pinewood nematode worm</name>
    <name type="synonym">Aphelenchoides xylophilus</name>
    <dbReference type="NCBI Taxonomy" id="6326"/>
    <lineage>
        <taxon>Eukaryota</taxon>
        <taxon>Metazoa</taxon>
        <taxon>Ecdysozoa</taxon>
        <taxon>Nematoda</taxon>
        <taxon>Chromadorea</taxon>
        <taxon>Rhabditida</taxon>
        <taxon>Tylenchina</taxon>
        <taxon>Tylenchomorpha</taxon>
        <taxon>Aphelenchoidea</taxon>
        <taxon>Aphelenchoididae</taxon>
        <taxon>Bursaphelenchus</taxon>
    </lineage>
</organism>
<dbReference type="EMBL" id="CAJFDI010000003">
    <property type="protein sequence ID" value="CAD5221086.1"/>
    <property type="molecule type" value="Genomic_DNA"/>
</dbReference>
<feature type="domain" description="Complex 1 LYR protein" evidence="2">
    <location>
        <begin position="8"/>
        <end position="59"/>
    </location>
</feature>
<protein>
    <submittedName>
        <fullName evidence="3">(pine wood nematode) hypothetical protein</fullName>
    </submittedName>
</protein>
<evidence type="ECO:0000256" key="1">
    <source>
        <dbReference type="ARBA" id="ARBA00009508"/>
    </source>
</evidence>
<dbReference type="OrthoDB" id="10258445at2759"/>
<dbReference type="AlphaFoldDB" id="A0A1I7SU02"/>
<sequence length="92" mass="11188">MKSPYYSEVLGLYKTLRFMGRDYPRGADYFHKKLRNAFEKQKDVSDPKEIKRLLDRGNYVVKELEALYKLRCYRAMKNRYYDDEPPRIATEH</sequence>
<dbReference type="PANTHER" id="PTHR21024:SF0">
    <property type="entry name" value="ELECTRON TRANSFER FLAVOPROTEIN REGULATORY FACTOR 1"/>
    <property type="match status" value="1"/>
</dbReference>
<name>A0A1I7SU02_BURXY</name>
<evidence type="ECO:0000313" key="4">
    <source>
        <dbReference type="EMBL" id="CAG9107739.1"/>
    </source>
</evidence>
<dbReference type="Proteomes" id="UP000659654">
    <property type="component" value="Unassembled WGS sequence"/>
</dbReference>
<dbReference type="Proteomes" id="UP000582659">
    <property type="component" value="Unassembled WGS sequence"/>
</dbReference>
<evidence type="ECO:0000313" key="7">
    <source>
        <dbReference type="WBParaSite" id="BXY_1652200.1"/>
    </source>
</evidence>
<reference evidence="7" key="1">
    <citation type="submission" date="2016-11" db="UniProtKB">
        <authorList>
            <consortium name="WormBaseParasite"/>
        </authorList>
    </citation>
    <scope>IDENTIFICATION</scope>
</reference>
<gene>
    <name evidence="3" type="ORF">BXYJ_LOCUS6502</name>
</gene>
<dbReference type="GO" id="GO:0090324">
    <property type="term" value="P:negative regulation of oxidative phosphorylation"/>
    <property type="evidence" value="ECO:0007669"/>
    <property type="project" value="InterPro"/>
</dbReference>
<evidence type="ECO:0000313" key="6">
    <source>
        <dbReference type="Proteomes" id="UP000659654"/>
    </source>
</evidence>
<dbReference type="eggNOG" id="ENOG502S4S4">
    <property type="taxonomic scope" value="Eukaryota"/>
</dbReference>
<evidence type="ECO:0000259" key="2">
    <source>
        <dbReference type="Pfam" id="PF05347"/>
    </source>
</evidence>
<dbReference type="SMR" id="A0A1I7SU02"/>
<keyword evidence="6" id="KW-1185">Reference proteome</keyword>
<dbReference type="Proteomes" id="UP000095284">
    <property type="component" value="Unplaced"/>
</dbReference>
<evidence type="ECO:0000313" key="5">
    <source>
        <dbReference type="Proteomes" id="UP000095284"/>
    </source>
</evidence>
<dbReference type="Pfam" id="PF05347">
    <property type="entry name" value="Complex1_LYR"/>
    <property type="match status" value="1"/>
</dbReference>
<dbReference type="GO" id="GO:0005739">
    <property type="term" value="C:mitochondrion"/>
    <property type="evidence" value="ECO:0007669"/>
    <property type="project" value="TreeGrafter"/>
</dbReference>
<dbReference type="CDD" id="cd20265">
    <property type="entry name" value="Complex1_LYR_ETFRF1_LYRM5"/>
    <property type="match status" value="1"/>
</dbReference>
<reference evidence="4" key="2">
    <citation type="submission" date="2020-08" db="EMBL/GenBank/DDBJ databases">
        <authorList>
            <person name="Kikuchi T."/>
        </authorList>
    </citation>
    <scope>NUCLEOTIDE SEQUENCE</scope>
    <source>
        <strain evidence="3">Ka4C1</strain>
    </source>
</reference>
<accession>A0A1I7SU02</accession>
<evidence type="ECO:0000313" key="3">
    <source>
        <dbReference type="EMBL" id="CAD5221086.1"/>
    </source>
</evidence>
<comment type="similarity">
    <text evidence="1">Belongs to the complex I LYR family.</text>
</comment>
<dbReference type="InterPro" id="IPR052000">
    <property type="entry name" value="ETFRF1"/>
</dbReference>
<dbReference type="GO" id="GO:0022904">
    <property type="term" value="P:respiratory electron transport chain"/>
    <property type="evidence" value="ECO:0007669"/>
    <property type="project" value="TreeGrafter"/>
</dbReference>
<dbReference type="EMBL" id="CAJFCV020000003">
    <property type="protein sequence ID" value="CAG9107739.1"/>
    <property type="molecule type" value="Genomic_DNA"/>
</dbReference>
<dbReference type="PANTHER" id="PTHR21024">
    <property type="entry name" value="GROWTH HORMONE-INDUCIBLE SOLUBLE PROTEIN-RELATED"/>
    <property type="match status" value="1"/>
</dbReference>